<protein>
    <recommendedName>
        <fullName evidence="5 11">Threonine synthase</fullName>
        <ecNumber evidence="4 11">4.2.3.1</ecNumber>
    </recommendedName>
</protein>
<dbReference type="PANTHER" id="PTHR42690:SF1">
    <property type="entry name" value="THREONINE SYNTHASE-LIKE 2"/>
    <property type="match status" value="1"/>
</dbReference>
<organism evidence="15 16">
    <name type="scientific">Buchnera aphidicola</name>
    <name type="common">Thelaxes californica</name>
    <dbReference type="NCBI Taxonomy" id="1315998"/>
    <lineage>
        <taxon>Bacteria</taxon>
        <taxon>Pseudomonadati</taxon>
        <taxon>Pseudomonadota</taxon>
        <taxon>Gammaproteobacteria</taxon>
        <taxon>Enterobacterales</taxon>
        <taxon>Erwiniaceae</taxon>
        <taxon>Buchnera</taxon>
    </lineage>
</organism>
<dbReference type="InterPro" id="IPR036052">
    <property type="entry name" value="TrpB-like_PALP_sf"/>
</dbReference>
<keyword evidence="6" id="KW-0028">Amino-acid biosynthesis</keyword>
<dbReference type="NCBIfam" id="TIGR00260">
    <property type="entry name" value="thrC"/>
    <property type="match status" value="1"/>
</dbReference>
<evidence type="ECO:0000259" key="13">
    <source>
        <dbReference type="Pfam" id="PF00291"/>
    </source>
</evidence>
<evidence type="ECO:0000256" key="10">
    <source>
        <dbReference type="ARBA" id="ARBA00049144"/>
    </source>
</evidence>
<evidence type="ECO:0000256" key="12">
    <source>
        <dbReference type="PIRSR" id="PIRSR604450-51"/>
    </source>
</evidence>
<reference evidence="15 16" key="2">
    <citation type="submission" date="2019-05" db="EMBL/GenBank/DDBJ databases">
        <title>Genome evolution of the obligate endosymbiont Buchnera aphidicola.</title>
        <authorList>
            <person name="Moran N.A."/>
        </authorList>
    </citation>
    <scope>NUCLEOTIDE SEQUENCE [LARGE SCALE GENOMIC DNA]</scope>
    <source>
        <strain evidence="15 16">Tca</strain>
    </source>
</reference>
<evidence type="ECO:0000256" key="4">
    <source>
        <dbReference type="ARBA" id="ARBA00013028"/>
    </source>
</evidence>
<name>A0A4D6YF62_9GAMM</name>
<comment type="catalytic activity">
    <reaction evidence="10">
        <text>O-phospho-L-homoserine + H2O = L-threonine + phosphate</text>
        <dbReference type="Rhea" id="RHEA:10840"/>
        <dbReference type="ChEBI" id="CHEBI:15377"/>
        <dbReference type="ChEBI" id="CHEBI:43474"/>
        <dbReference type="ChEBI" id="CHEBI:57590"/>
        <dbReference type="ChEBI" id="CHEBI:57926"/>
        <dbReference type="EC" id="4.2.3.1"/>
    </reaction>
</comment>
<dbReference type="Gene3D" id="3.40.50.1100">
    <property type="match status" value="2"/>
</dbReference>
<dbReference type="PANTHER" id="PTHR42690">
    <property type="entry name" value="THREONINE SYNTHASE FAMILY MEMBER"/>
    <property type="match status" value="1"/>
</dbReference>
<comment type="cofactor">
    <cofactor evidence="1 12">
        <name>pyridoxal 5'-phosphate</name>
        <dbReference type="ChEBI" id="CHEBI:597326"/>
    </cofactor>
</comment>
<dbReference type="OrthoDB" id="9763107at2"/>
<dbReference type="InterPro" id="IPR037158">
    <property type="entry name" value="Thr_synth_N_sf"/>
</dbReference>
<keyword evidence="8 12" id="KW-0663">Pyridoxal phosphate</keyword>
<dbReference type="EC" id="4.2.3.1" evidence="4 11"/>
<dbReference type="AlphaFoldDB" id="A0A4D6YF62"/>
<keyword evidence="16" id="KW-1185">Reference proteome</keyword>
<evidence type="ECO:0000259" key="14">
    <source>
        <dbReference type="Pfam" id="PF14821"/>
    </source>
</evidence>
<dbReference type="UniPathway" id="UPA00050">
    <property type="reaction ID" value="UER00065"/>
</dbReference>
<dbReference type="PROSITE" id="PS00165">
    <property type="entry name" value="DEHYDRATASE_SER_THR"/>
    <property type="match status" value="1"/>
</dbReference>
<keyword evidence="7" id="KW-0791">Threonine biosynthesis</keyword>
<evidence type="ECO:0000256" key="3">
    <source>
        <dbReference type="ARBA" id="ARBA00005517"/>
    </source>
</evidence>
<comment type="pathway">
    <text evidence="2">Amino-acid biosynthesis; L-threonine biosynthesis; L-threonine from L-aspartate: step 5/5.</text>
</comment>
<dbReference type="InterPro" id="IPR029144">
    <property type="entry name" value="Thr_synth_N"/>
</dbReference>
<proteinExistence type="inferred from homology"/>
<dbReference type="GO" id="GO:0030170">
    <property type="term" value="F:pyridoxal phosphate binding"/>
    <property type="evidence" value="ECO:0007669"/>
    <property type="project" value="InterPro"/>
</dbReference>
<dbReference type="SUPFAM" id="SSF53686">
    <property type="entry name" value="Tryptophan synthase beta subunit-like PLP-dependent enzymes"/>
    <property type="match status" value="1"/>
</dbReference>
<evidence type="ECO:0000256" key="1">
    <source>
        <dbReference type="ARBA" id="ARBA00001933"/>
    </source>
</evidence>
<dbReference type="InterPro" id="IPR001926">
    <property type="entry name" value="TrpB-like_PALP"/>
</dbReference>
<feature type="modified residue" description="N6-(pyridoxal phosphate)lysine" evidence="12">
    <location>
        <position position="108"/>
    </location>
</feature>
<sequence length="430" mass="48647">MKLYNLKNHEEQVSFAEAVTLGLGKNQGLFFPTYLPKIDSSDLEKLLEMDFISRSSKILEMFIGDEINTIELFNKVKQAFSFSGPIVRKVEENISCLEIFHGPTLAFKDFGARFMAQMLSLLNQNKDENVTILTATSGDTGAAVAHAFYKMKNVRVVILFPKGKISEFQEKMFCTLGENITTIAINGSFDECQTLVKQAFQDKDLRKKTGLNSANSINISRLLAQICYYFEAFSMVPHNKRKELIISVPCGNFGNLTAGLLAKSLGLPIKSFIAATNSNDTIPRFLKTGIWNPKETVSTISNAMDISQPNNWTRVKELFHRKKWKLKSLGYGSVSDNVTKETLLNLYKLKYISEPHAAIAYKLLKDQLKKHEYGLFLGTAHPSKFKKTVDKILNINMNIPHVLQHRISLPSLSYNMKPNFFSLKDFLLKK</sequence>
<evidence type="ECO:0000313" key="15">
    <source>
        <dbReference type="EMBL" id="QCI26703.1"/>
    </source>
</evidence>
<keyword evidence="9 15" id="KW-0456">Lyase</keyword>
<evidence type="ECO:0000256" key="9">
    <source>
        <dbReference type="ARBA" id="ARBA00023239"/>
    </source>
</evidence>
<evidence type="ECO:0000256" key="8">
    <source>
        <dbReference type="ARBA" id="ARBA00022898"/>
    </source>
</evidence>
<evidence type="ECO:0000256" key="11">
    <source>
        <dbReference type="NCBIfam" id="TIGR00260"/>
    </source>
</evidence>
<feature type="domain" description="Threonine synthase N-terminal" evidence="14">
    <location>
        <begin position="8"/>
        <end position="80"/>
    </location>
</feature>
<dbReference type="InterPro" id="IPR051166">
    <property type="entry name" value="Threonine_Synthase"/>
</dbReference>
<evidence type="ECO:0000256" key="6">
    <source>
        <dbReference type="ARBA" id="ARBA00022605"/>
    </source>
</evidence>
<dbReference type="GO" id="GO:0009088">
    <property type="term" value="P:threonine biosynthetic process"/>
    <property type="evidence" value="ECO:0007669"/>
    <property type="project" value="UniProtKB-UniRule"/>
</dbReference>
<evidence type="ECO:0000313" key="16">
    <source>
        <dbReference type="Proteomes" id="UP000298782"/>
    </source>
</evidence>
<evidence type="ECO:0000256" key="5">
    <source>
        <dbReference type="ARBA" id="ARBA00018679"/>
    </source>
</evidence>
<dbReference type="GO" id="GO:0004795">
    <property type="term" value="F:threonine synthase activity"/>
    <property type="evidence" value="ECO:0007669"/>
    <property type="project" value="UniProtKB-UniRule"/>
</dbReference>
<feature type="domain" description="Tryptophan synthase beta chain-like PALP" evidence="13">
    <location>
        <begin position="100"/>
        <end position="370"/>
    </location>
</feature>
<dbReference type="Pfam" id="PF14821">
    <property type="entry name" value="Thr_synth_N"/>
    <property type="match status" value="1"/>
</dbReference>
<evidence type="ECO:0000256" key="7">
    <source>
        <dbReference type="ARBA" id="ARBA00022697"/>
    </source>
</evidence>
<dbReference type="Gene3D" id="3.90.1380.10">
    <property type="entry name" value="Threonine synthase, N-terminal domain"/>
    <property type="match status" value="1"/>
</dbReference>
<accession>A0A4D6YF62</accession>
<dbReference type="Pfam" id="PF00291">
    <property type="entry name" value="PALP"/>
    <property type="match status" value="1"/>
</dbReference>
<dbReference type="InterPro" id="IPR000634">
    <property type="entry name" value="Ser/Thr_deHydtase_PyrdxlP-BS"/>
</dbReference>
<dbReference type="FunFam" id="3.40.50.1100:FF:000022">
    <property type="entry name" value="Threonine synthase"/>
    <property type="match status" value="1"/>
</dbReference>
<dbReference type="InterPro" id="IPR004450">
    <property type="entry name" value="Thr_synthase-like"/>
</dbReference>
<dbReference type="EMBL" id="CP034852">
    <property type="protein sequence ID" value="QCI26703.1"/>
    <property type="molecule type" value="Genomic_DNA"/>
</dbReference>
<dbReference type="Proteomes" id="UP000298782">
    <property type="component" value="Chromosome"/>
</dbReference>
<gene>
    <name evidence="15" type="ORF">D9V80_00790</name>
</gene>
<dbReference type="RefSeq" id="WP_158353287.1">
    <property type="nucleotide sequence ID" value="NZ_CP034852.1"/>
</dbReference>
<reference evidence="15 16" key="1">
    <citation type="submission" date="2018-12" db="EMBL/GenBank/DDBJ databases">
        <authorList>
            <person name="Chong R.A."/>
        </authorList>
    </citation>
    <scope>NUCLEOTIDE SEQUENCE [LARGE SCALE GENOMIC DNA]</scope>
    <source>
        <strain evidence="15 16">Tca</strain>
    </source>
</reference>
<comment type="similarity">
    <text evidence="3">Belongs to the threonine synthase family.</text>
</comment>
<evidence type="ECO:0000256" key="2">
    <source>
        <dbReference type="ARBA" id="ARBA00004979"/>
    </source>
</evidence>